<evidence type="ECO:0000313" key="2">
    <source>
        <dbReference type="Proteomes" id="UP000807342"/>
    </source>
</evidence>
<evidence type="ECO:0008006" key="3">
    <source>
        <dbReference type="Google" id="ProtNLM"/>
    </source>
</evidence>
<dbReference type="AlphaFoldDB" id="A0A9P5X5U4"/>
<dbReference type="Proteomes" id="UP000807342">
    <property type="component" value="Unassembled WGS sequence"/>
</dbReference>
<organism evidence="1 2">
    <name type="scientific">Macrolepiota fuliginosa MF-IS2</name>
    <dbReference type="NCBI Taxonomy" id="1400762"/>
    <lineage>
        <taxon>Eukaryota</taxon>
        <taxon>Fungi</taxon>
        <taxon>Dikarya</taxon>
        <taxon>Basidiomycota</taxon>
        <taxon>Agaricomycotina</taxon>
        <taxon>Agaricomycetes</taxon>
        <taxon>Agaricomycetidae</taxon>
        <taxon>Agaricales</taxon>
        <taxon>Agaricineae</taxon>
        <taxon>Agaricaceae</taxon>
        <taxon>Macrolepiota</taxon>
    </lineage>
</organism>
<protein>
    <recommendedName>
        <fullName evidence="3">BTB domain-containing protein</fullName>
    </recommendedName>
</protein>
<dbReference type="EMBL" id="MU151397">
    <property type="protein sequence ID" value="KAF9444179.1"/>
    <property type="molecule type" value="Genomic_DNA"/>
</dbReference>
<keyword evidence="2" id="KW-1185">Reference proteome</keyword>
<proteinExistence type="predicted"/>
<evidence type="ECO:0000313" key="1">
    <source>
        <dbReference type="EMBL" id="KAF9444179.1"/>
    </source>
</evidence>
<comment type="caution">
    <text evidence="1">The sequence shown here is derived from an EMBL/GenBank/DDBJ whole genome shotgun (WGS) entry which is preliminary data.</text>
</comment>
<accession>A0A9P5X5U4</accession>
<sequence length="236" mass="27462">MAQTAQGTSAHPHEATLSRHHRYWISGGDLHFLVRRTRFRVHSYFFTRESSLWKGRIALSGDSSRQPGTHETTAFVLDEDPEDFARFLWVFYNPRYGICNATLDQWITILRLATTWEFPNIREFAISYINALAIETIDKVKIYQEYHVPRKYLLPLLLELATRDEPLEREEFRAIDVDSLYLIISAREMLRTSRLANPARRLSGEEKLDIVVSAFDITPLEIEALRDLGEDLPSCF</sequence>
<gene>
    <name evidence="1" type="ORF">P691DRAFT_678099</name>
</gene>
<reference evidence="1" key="1">
    <citation type="submission" date="2020-11" db="EMBL/GenBank/DDBJ databases">
        <authorList>
            <consortium name="DOE Joint Genome Institute"/>
            <person name="Ahrendt S."/>
            <person name="Riley R."/>
            <person name="Andreopoulos W."/>
            <person name="Labutti K."/>
            <person name="Pangilinan J."/>
            <person name="Ruiz-Duenas F.J."/>
            <person name="Barrasa J.M."/>
            <person name="Sanchez-Garcia M."/>
            <person name="Camarero S."/>
            <person name="Miyauchi S."/>
            <person name="Serrano A."/>
            <person name="Linde D."/>
            <person name="Babiker R."/>
            <person name="Drula E."/>
            <person name="Ayuso-Fernandez I."/>
            <person name="Pacheco R."/>
            <person name="Padilla G."/>
            <person name="Ferreira P."/>
            <person name="Barriuso J."/>
            <person name="Kellner H."/>
            <person name="Castanera R."/>
            <person name="Alfaro M."/>
            <person name="Ramirez L."/>
            <person name="Pisabarro A.G."/>
            <person name="Kuo A."/>
            <person name="Tritt A."/>
            <person name="Lipzen A."/>
            <person name="He G."/>
            <person name="Yan M."/>
            <person name="Ng V."/>
            <person name="Cullen D."/>
            <person name="Martin F."/>
            <person name="Rosso M.-N."/>
            <person name="Henrissat B."/>
            <person name="Hibbett D."/>
            <person name="Martinez A.T."/>
            <person name="Grigoriev I.V."/>
        </authorList>
    </citation>
    <scope>NUCLEOTIDE SEQUENCE</scope>
    <source>
        <strain evidence="1">MF-IS2</strain>
    </source>
</reference>
<dbReference type="OrthoDB" id="9997739at2759"/>
<name>A0A9P5X5U4_9AGAR</name>